<sequence length="465" mass="49897">MHAFNASDTSIIIAMVVVYILFTSWLTIRLRSKDSGEFLFGGHALPSFVIGVLLMSEFIGAKSTIGTSEGAFSLGMAAAWSVISASVGFLLFGIFMAKKLYSSGEYTISGAISKRYGRSTQLVVSLIMIYALLLVNVGNYVSGAAALATVLKVSLPWAAIIIAIVSTLYFALGGLKSVAYVSVLHSGIKYIGVFIVLGVAMYLTKGVTPMVQAMPSFYFSWDGHVGVSTIVAYFIGNIGAIFSTQYIIQAVSSTRSPTAARRAAFWAAGLSIPISVALGVIGVAAKYLYPQMKGLYALPVFLESMNVFVAGFVTVSLVASIFVGVSTVALAISSLIVKDFYIPWKQPTPAQEFRATRVMSFVIGILPLVFVFFAPQLLQLSFFTRALRLSISVVAVIGFYLPFFNGNRGATLGLLGAAITTTMWYLAGDPYGIDNMYIALITPPIVIFIEKLFHWGEASRAAHNA</sequence>
<dbReference type="PANTHER" id="PTHR48086:SF7">
    <property type="entry name" value="SODIUM-SOLUTE SYMPORTER-RELATED"/>
    <property type="match status" value="1"/>
</dbReference>
<evidence type="ECO:0000256" key="6">
    <source>
        <dbReference type="ARBA" id="ARBA00023136"/>
    </source>
</evidence>
<dbReference type="RefSeq" id="WP_150695458.1">
    <property type="nucleotide sequence ID" value="NZ_CABPRZ010000002.1"/>
</dbReference>
<evidence type="ECO:0000256" key="3">
    <source>
        <dbReference type="ARBA" id="ARBA00022448"/>
    </source>
</evidence>
<proteinExistence type="inferred from homology"/>
<keyword evidence="6 8" id="KW-0472">Membrane</keyword>
<gene>
    <name evidence="9" type="primary">sglT</name>
    <name evidence="9" type="ORF">PTE30175_00472</name>
</gene>
<evidence type="ECO:0000256" key="2">
    <source>
        <dbReference type="ARBA" id="ARBA00006434"/>
    </source>
</evidence>
<keyword evidence="10" id="KW-1185">Reference proteome</keyword>
<evidence type="ECO:0000256" key="5">
    <source>
        <dbReference type="ARBA" id="ARBA00022989"/>
    </source>
</evidence>
<dbReference type="InterPro" id="IPR001734">
    <property type="entry name" value="Na/solute_symporter"/>
</dbReference>
<feature type="transmembrane region" description="Helical" evidence="8">
    <location>
        <begin position="6"/>
        <end position="26"/>
    </location>
</feature>
<evidence type="ECO:0000256" key="4">
    <source>
        <dbReference type="ARBA" id="ARBA00022692"/>
    </source>
</evidence>
<feature type="transmembrane region" description="Helical" evidence="8">
    <location>
        <begin position="116"/>
        <end position="135"/>
    </location>
</feature>
<keyword evidence="4 8" id="KW-0812">Transmembrane</keyword>
<dbReference type="GO" id="GO:0022857">
    <property type="term" value="F:transmembrane transporter activity"/>
    <property type="evidence" value="ECO:0007669"/>
    <property type="project" value="InterPro"/>
</dbReference>
<dbReference type="PANTHER" id="PTHR48086">
    <property type="entry name" value="SODIUM/PROLINE SYMPORTER-RELATED"/>
    <property type="match status" value="1"/>
</dbReference>
<dbReference type="InterPro" id="IPR050277">
    <property type="entry name" value="Sodium:Solute_Symporter"/>
</dbReference>
<dbReference type="CDD" id="cd10322">
    <property type="entry name" value="SLC5sbd"/>
    <property type="match status" value="1"/>
</dbReference>
<protein>
    <submittedName>
        <fullName evidence="9">Sodium/glucose cotransporter</fullName>
    </submittedName>
</protein>
<feature type="transmembrane region" description="Helical" evidence="8">
    <location>
        <begin position="358"/>
        <end position="380"/>
    </location>
</feature>
<dbReference type="InterPro" id="IPR038377">
    <property type="entry name" value="Na/Glc_symporter_sf"/>
</dbReference>
<feature type="transmembrane region" description="Helical" evidence="8">
    <location>
        <begin position="309"/>
        <end position="337"/>
    </location>
</feature>
<name>A0A5E4S4T6_9BURK</name>
<feature type="transmembrane region" description="Helical" evidence="8">
    <location>
        <begin position="263"/>
        <end position="289"/>
    </location>
</feature>
<keyword evidence="3" id="KW-0813">Transport</keyword>
<dbReference type="PROSITE" id="PS50283">
    <property type="entry name" value="NA_SOLUT_SYMP_3"/>
    <property type="match status" value="1"/>
</dbReference>
<dbReference type="OrthoDB" id="3651542at2"/>
<evidence type="ECO:0000256" key="1">
    <source>
        <dbReference type="ARBA" id="ARBA00004141"/>
    </source>
</evidence>
<dbReference type="Pfam" id="PF00474">
    <property type="entry name" value="SSF"/>
    <property type="match status" value="1"/>
</dbReference>
<feature type="transmembrane region" description="Helical" evidence="8">
    <location>
        <begin position="38"/>
        <end position="59"/>
    </location>
</feature>
<dbReference type="Proteomes" id="UP000414233">
    <property type="component" value="Unassembled WGS sequence"/>
</dbReference>
<feature type="transmembrane region" description="Helical" evidence="8">
    <location>
        <begin position="187"/>
        <end position="204"/>
    </location>
</feature>
<dbReference type="GO" id="GO:0005886">
    <property type="term" value="C:plasma membrane"/>
    <property type="evidence" value="ECO:0007669"/>
    <property type="project" value="TreeGrafter"/>
</dbReference>
<keyword evidence="5 8" id="KW-1133">Transmembrane helix</keyword>
<dbReference type="Gene3D" id="1.20.1730.10">
    <property type="entry name" value="Sodium/glucose cotransporter"/>
    <property type="match status" value="1"/>
</dbReference>
<evidence type="ECO:0000256" key="8">
    <source>
        <dbReference type="SAM" id="Phobius"/>
    </source>
</evidence>
<feature type="transmembrane region" description="Helical" evidence="8">
    <location>
        <begin position="433"/>
        <end position="453"/>
    </location>
</feature>
<feature type="transmembrane region" description="Helical" evidence="8">
    <location>
        <begin position="386"/>
        <end position="403"/>
    </location>
</feature>
<comment type="similarity">
    <text evidence="2 7">Belongs to the sodium:solute symporter (SSF) (TC 2.A.21) family.</text>
</comment>
<dbReference type="EMBL" id="CABPRZ010000002">
    <property type="protein sequence ID" value="VVD69059.1"/>
    <property type="molecule type" value="Genomic_DNA"/>
</dbReference>
<evidence type="ECO:0000313" key="9">
    <source>
        <dbReference type="EMBL" id="VVD69059.1"/>
    </source>
</evidence>
<feature type="transmembrane region" description="Helical" evidence="8">
    <location>
        <begin position="224"/>
        <end position="242"/>
    </location>
</feature>
<feature type="transmembrane region" description="Helical" evidence="8">
    <location>
        <begin position="71"/>
        <end position="95"/>
    </location>
</feature>
<reference evidence="9 10" key="1">
    <citation type="submission" date="2019-08" db="EMBL/GenBank/DDBJ databases">
        <authorList>
            <person name="Peeters C."/>
        </authorList>
    </citation>
    <scope>NUCLEOTIDE SEQUENCE [LARGE SCALE GENOMIC DNA]</scope>
    <source>
        <strain evidence="9 10">LMG 30175</strain>
    </source>
</reference>
<accession>A0A5E4S4T6</accession>
<dbReference type="AlphaFoldDB" id="A0A5E4S4T6"/>
<organism evidence="9 10">
    <name type="scientific">Pandoraea terrae</name>
    <dbReference type="NCBI Taxonomy" id="1537710"/>
    <lineage>
        <taxon>Bacteria</taxon>
        <taxon>Pseudomonadati</taxon>
        <taxon>Pseudomonadota</taxon>
        <taxon>Betaproteobacteria</taxon>
        <taxon>Burkholderiales</taxon>
        <taxon>Burkholderiaceae</taxon>
        <taxon>Pandoraea</taxon>
    </lineage>
</organism>
<feature type="transmembrane region" description="Helical" evidence="8">
    <location>
        <begin position="155"/>
        <end position="175"/>
    </location>
</feature>
<evidence type="ECO:0000256" key="7">
    <source>
        <dbReference type="RuleBase" id="RU362091"/>
    </source>
</evidence>
<feature type="transmembrane region" description="Helical" evidence="8">
    <location>
        <begin position="410"/>
        <end position="427"/>
    </location>
</feature>
<evidence type="ECO:0000313" key="10">
    <source>
        <dbReference type="Proteomes" id="UP000414233"/>
    </source>
</evidence>
<comment type="subcellular location">
    <subcellularLocation>
        <location evidence="1">Membrane</location>
        <topology evidence="1">Multi-pass membrane protein</topology>
    </subcellularLocation>
</comment>